<dbReference type="Proteomes" id="UP000078290">
    <property type="component" value="Unassembled WGS sequence"/>
</dbReference>
<gene>
    <name evidence="1" type="ORF">A7K69_04600</name>
</gene>
<protein>
    <submittedName>
        <fullName evidence="1">Uncharacterized protein</fullName>
    </submittedName>
</protein>
<evidence type="ECO:0000313" key="1">
    <source>
        <dbReference type="EMBL" id="OAT73265.1"/>
    </source>
</evidence>
<name>A0A1B7KT61_PARTM</name>
<accession>A0A1B7KT61</accession>
<dbReference type="EMBL" id="LXMA01000012">
    <property type="protein sequence ID" value="OAT73265.1"/>
    <property type="molecule type" value="Genomic_DNA"/>
</dbReference>
<dbReference type="AlphaFoldDB" id="A0A1B7KT61"/>
<proteinExistence type="predicted"/>
<comment type="caution">
    <text evidence="1">The sequence shown here is derived from an EMBL/GenBank/DDBJ whole genome shotgun (WGS) entry which is preliminary data.</text>
</comment>
<sequence length="81" mass="9078">MSLINPTSKKDGSRKAGSTTMVCACLWAAVSLKKRRQLSAMFDHPKHERTKLFLSKVLESRIFLCCTSEMTGMSCCFHPHA</sequence>
<reference evidence="2" key="1">
    <citation type="submission" date="2016-05" db="EMBL/GenBank/DDBJ databases">
        <authorList>
            <person name="Wang W."/>
            <person name="Zhu L."/>
        </authorList>
    </citation>
    <scope>NUCLEOTIDE SEQUENCE [LARGE SCALE GENOMIC DNA]</scope>
    <source>
        <strain evidence="2">W-2</strain>
    </source>
</reference>
<evidence type="ECO:0000313" key="2">
    <source>
        <dbReference type="Proteomes" id="UP000078290"/>
    </source>
</evidence>
<organism evidence="1 2">
    <name type="scientific">Parageobacillus thermoglucosidasius</name>
    <name type="common">Geobacillus thermoglucosidasius</name>
    <dbReference type="NCBI Taxonomy" id="1426"/>
    <lineage>
        <taxon>Bacteria</taxon>
        <taxon>Bacillati</taxon>
        <taxon>Bacillota</taxon>
        <taxon>Bacilli</taxon>
        <taxon>Bacillales</taxon>
        <taxon>Anoxybacillaceae</taxon>
        <taxon>Parageobacillus</taxon>
    </lineage>
</organism>